<dbReference type="HOGENOM" id="CLU_013448_0_0_9"/>
<proteinExistence type="predicted"/>
<dbReference type="STRING" id="697281.Mahau_1328"/>
<protein>
    <submittedName>
        <fullName evidence="1">Beta-agarase</fullName>
        <ecNumber evidence="1">3.2.1.81</ecNumber>
    </submittedName>
</protein>
<keyword evidence="1" id="KW-0326">Glycosidase</keyword>
<dbReference type="OrthoDB" id="9805159at2"/>
<dbReference type="KEGG" id="mas:Mahau_1328"/>
<dbReference type="EMBL" id="CP002360">
    <property type="protein sequence ID" value="AEE96522.1"/>
    <property type="molecule type" value="Genomic_DNA"/>
</dbReference>
<dbReference type="GO" id="GO:0033916">
    <property type="term" value="F:beta-agarase activity"/>
    <property type="evidence" value="ECO:0007669"/>
    <property type="project" value="UniProtKB-EC"/>
</dbReference>
<accession>F3ZWS9</accession>
<dbReference type="SUPFAM" id="SSF51445">
    <property type="entry name" value="(Trans)glycosidases"/>
    <property type="match status" value="1"/>
</dbReference>
<dbReference type="eggNOG" id="COG1874">
    <property type="taxonomic scope" value="Bacteria"/>
</dbReference>
<evidence type="ECO:0000313" key="1">
    <source>
        <dbReference type="EMBL" id="AEE96522.1"/>
    </source>
</evidence>
<dbReference type="RefSeq" id="WP_013780952.1">
    <property type="nucleotide sequence ID" value="NC_015520.1"/>
</dbReference>
<dbReference type="InterPro" id="IPR017853">
    <property type="entry name" value="GH"/>
</dbReference>
<reference evidence="1 2" key="2">
    <citation type="journal article" date="2011" name="Stand. Genomic Sci.">
        <title>Complete genome sequence of Mahella australiensis type strain (50-1 BON).</title>
        <authorList>
            <person name="Sikorski J."/>
            <person name="Teshima H."/>
            <person name="Nolan M."/>
            <person name="Lucas S."/>
            <person name="Hammon N."/>
            <person name="Deshpande S."/>
            <person name="Cheng J.F."/>
            <person name="Pitluck S."/>
            <person name="Liolios K."/>
            <person name="Pagani I."/>
            <person name="Ivanova N."/>
            <person name="Huntemann M."/>
            <person name="Mavromatis K."/>
            <person name="Ovchinikova G."/>
            <person name="Pati A."/>
            <person name="Tapia R."/>
            <person name="Han C."/>
            <person name="Goodwin L."/>
            <person name="Chen A."/>
            <person name="Palaniappan K."/>
            <person name="Land M."/>
            <person name="Hauser L."/>
            <person name="Ngatchou-Djao O.D."/>
            <person name="Rohde M."/>
            <person name="Pukall R."/>
            <person name="Spring S."/>
            <person name="Abt B."/>
            <person name="Goker M."/>
            <person name="Detter J.C."/>
            <person name="Woyke T."/>
            <person name="Bristow J."/>
            <person name="Markowitz V."/>
            <person name="Hugenholtz P."/>
            <person name="Eisen J.A."/>
            <person name="Kyrpides N.C."/>
            <person name="Klenk H.P."/>
            <person name="Lapidus A."/>
        </authorList>
    </citation>
    <scope>NUCLEOTIDE SEQUENCE [LARGE SCALE GENOMIC DNA]</scope>
    <source>
        <strain evidence="2">DSM 15567 / CIP 107919 / 50-1 BON</strain>
    </source>
</reference>
<dbReference type="AlphaFoldDB" id="F3ZWS9"/>
<dbReference type="Proteomes" id="UP000008457">
    <property type="component" value="Chromosome"/>
</dbReference>
<organism evidence="1 2">
    <name type="scientific">Mahella australiensis (strain DSM 15567 / CIP 107919 / 50-1 BON)</name>
    <dbReference type="NCBI Taxonomy" id="697281"/>
    <lineage>
        <taxon>Bacteria</taxon>
        <taxon>Bacillati</taxon>
        <taxon>Bacillota</taxon>
        <taxon>Clostridia</taxon>
        <taxon>Thermoanaerobacterales</taxon>
        <taxon>Thermoanaerobacterales Family IV. Incertae Sedis</taxon>
        <taxon>Mahella</taxon>
    </lineage>
</organism>
<name>F3ZWS9_MAHA5</name>
<keyword evidence="2" id="KW-1185">Reference proteome</keyword>
<gene>
    <name evidence="1" type="ordered locus">Mahau_1328</name>
</gene>
<keyword evidence="1" id="KW-0378">Hydrolase</keyword>
<reference evidence="2" key="1">
    <citation type="submission" date="2010-11" db="EMBL/GenBank/DDBJ databases">
        <title>The complete genome of Mahella australiensis DSM 15567.</title>
        <authorList>
            <consortium name="US DOE Joint Genome Institute (JGI-PGF)"/>
            <person name="Lucas S."/>
            <person name="Copeland A."/>
            <person name="Lapidus A."/>
            <person name="Bruce D."/>
            <person name="Goodwin L."/>
            <person name="Pitluck S."/>
            <person name="Kyrpides N."/>
            <person name="Mavromatis K."/>
            <person name="Pagani I."/>
            <person name="Ivanova N."/>
            <person name="Teshima H."/>
            <person name="Brettin T."/>
            <person name="Detter J.C."/>
            <person name="Han C."/>
            <person name="Tapia R."/>
            <person name="Land M."/>
            <person name="Hauser L."/>
            <person name="Markowitz V."/>
            <person name="Cheng J.-F."/>
            <person name="Hugenholtz P."/>
            <person name="Woyke T."/>
            <person name="Wu D."/>
            <person name="Spring S."/>
            <person name="Pukall R."/>
            <person name="Steenblock K."/>
            <person name="Schneider S."/>
            <person name="Klenk H.-P."/>
            <person name="Eisen J.A."/>
        </authorList>
    </citation>
    <scope>NUCLEOTIDE SEQUENCE [LARGE SCALE GENOMIC DNA]</scope>
    <source>
        <strain evidence="2">DSM 15567 / CIP 107919 / 50-1 BON</strain>
    </source>
</reference>
<sequence>MVISDLTHFLAERCEVNISENGNSIVLDFDKEGGDLICEKDILEQWWRNEGYLILDVLNHEQWVMGVVIKFWEINSTKPDLSVTMGVLPGIKARLSLPSNALNSQHMFLPRTPGKLKTVVAGQGVDPSKICKLSISSMECFTRQRLEIFDMHVAKEEPDYPLPDTVLVDKLGQLITREWYGKTHGEDELKVYLLNESEKSISAQGRCALDEYGGWQNKRFKASGFFRTEYDGRRWWLVDPEGNAFYSLGMDCVWPGENAYINGIRKFFEWLPDEKGAFKEAWTISTSNSDENYFNFTIADFIKTFGNVWWGQWARITRRRLLEWGINTIGNWSSPDFIKCARMPYVWPLADFPDTEYKVFRDFPDVFSEEYEKNAIKFARQLEPFKEDPYMIGYFLRNEPQWAFIQDLNLARILLEDDNPSASKDALISFLAKRYDGDIQKLSKEWNIDLLSFDQLKNSLDTTALSPKALADLDDFSEVMIERYVAVPSKEVKKIDPDHLNLGMRYGYISQDKLLAGHQNFDVFSINCYKMSPASDVDYVGKIIDMPVLVGEFHFGALDRGLLATGLRAVTDQQQRGVAFKYYVETGAANKYCVGTHYFQLNDQPVLGRYDGENFQIGAVDVCCKPYNEFTEGIKSASFDLYKVMAGEKSAYNIYPKEIERIGF</sequence>
<dbReference type="EC" id="3.2.1.81" evidence="1"/>
<evidence type="ECO:0000313" key="2">
    <source>
        <dbReference type="Proteomes" id="UP000008457"/>
    </source>
</evidence>
<dbReference type="Gene3D" id="3.20.20.80">
    <property type="entry name" value="Glycosidases"/>
    <property type="match status" value="1"/>
</dbReference>